<keyword evidence="3" id="KW-1185">Reference proteome</keyword>
<comment type="caution">
    <text evidence="2">The sequence shown here is derived from an EMBL/GenBank/DDBJ whole genome shotgun (WGS) entry which is preliminary data.</text>
</comment>
<dbReference type="PANTHER" id="PTHR47074:SF61">
    <property type="entry name" value="RNASE H TYPE-1 DOMAIN-CONTAINING PROTEIN"/>
    <property type="match status" value="1"/>
</dbReference>
<organism evidence="2 3">
    <name type="scientific">Hibiscus sabdariffa</name>
    <name type="common">roselle</name>
    <dbReference type="NCBI Taxonomy" id="183260"/>
    <lineage>
        <taxon>Eukaryota</taxon>
        <taxon>Viridiplantae</taxon>
        <taxon>Streptophyta</taxon>
        <taxon>Embryophyta</taxon>
        <taxon>Tracheophyta</taxon>
        <taxon>Spermatophyta</taxon>
        <taxon>Magnoliopsida</taxon>
        <taxon>eudicotyledons</taxon>
        <taxon>Gunneridae</taxon>
        <taxon>Pentapetalae</taxon>
        <taxon>rosids</taxon>
        <taxon>malvids</taxon>
        <taxon>Malvales</taxon>
        <taxon>Malvaceae</taxon>
        <taxon>Malvoideae</taxon>
        <taxon>Hibiscus</taxon>
    </lineage>
</organism>
<dbReference type="Pfam" id="PF13456">
    <property type="entry name" value="RVT_3"/>
    <property type="match status" value="1"/>
</dbReference>
<evidence type="ECO:0000313" key="2">
    <source>
        <dbReference type="EMBL" id="KAK8489202.1"/>
    </source>
</evidence>
<dbReference type="SUPFAM" id="SSF53098">
    <property type="entry name" value="Ribonuclease H-like"/>
    <property type="match status" value="1"/>
</dbReference>
<feature type="domain" description="RNase H type-1" evidence="1">
    <location>
        <begin position="79"/>
        <end position="200"/>
    </location>
</feature>
<dbReference type="Proteomes" id="UP001472677">
    <property type="component" value="Unassembled WGS sequence"/>
</dbReference>
<gene>
    <name evidence="2" type="ORF">V6N12_005416</name>
</gene>
<reference evidence="2 3" key="1">
    <citation type="journal article" date="2024" name="G3 (Bethesda)">
        <title>Genome assembly of Hibiscus sabdariffa L. provides insights into metabolisms of medicinal natural products.</title>
        <authorList>
            <person name="Kim T."/>
        </authorList>
    </citation>
    <scope>NUCLEOTIDE SEQUENCE [LARGE SCALE GENOMIC DNA]</scope>
    <source>
        <strain evidence="2">TK-2024</strain>
        <tissue evidence="2">Old leaves</tissue>
    </source>
</reference>
<protein>
    <recommendedName>
        <fullName evidence="1">RNase H type-1 domain-containing protein</fullName>
    </recommendedName>
</protein>
<evidence type="ECO:0000259" key="1">
    <source>
        <dbReference type="Pfam" id="PF13456"/>
    </source>
</evidence>
<dbReference type="InterPro" id="IPR012337">
    <property type="entry name" value="RNaseH-like_sf"/>
</dbReference>
<dbReference type="PANTHER" id="PTHR47074">
    <property type="entry name" value="BNAC02G40300D PROTEIN"/>
    <property type="match status" value="1"/>
</dbReference>
<dbReference type="CDD" id="cd06222">
    <property type="entry name" value="RNase_H_like"/>
    <property type="match status" value="1"/>
</dbReference>
<name>A0ABR2A848_9ROSI</name>
<evidence type="ECO:0000313" key="3">
    <source>
        <dbReference type="Proteomes" id="UP001472677"/>
    </source>
</evidence>
<sequence length="232" mass="25978">MVQNYEPRSHSLIIITVWSLWYARNKLTHEGIAKRVEDVTNFVLSYCHELARISTSFSHPSRHGQDCWIAPIVSAIKINTDASFNGPGRLSSSGIIIRDCDGLILGCCHCVNHNITSVFFAKAMAVLQGIQFAIDLGLQRVVMESVNKSVISKFLSTDFDMSEIGQITRDIKEMTANFVECRFTFSGRQSNAPAHALAAEGLRLCTDRYWVEEAPPFVDRLAAQDRRSQEPP</sequence>
<dbReference type="InterPro" id="IPR036397">
    <property type="entry name" value="RNaseH_sf"/>
</dbReference>
<dbReference type="Gene3D" id="3.30.420.10">
    <property type="entry name" value="Ribonuclease H-like superfamily/Ribonuclease H"/>
    <property type="match status" value="1"/>
</dbReference>
<dbReference type="InterPro" id="IPR052929">
    <property type="entry name" value="RNase_H-like_EbsB-rel"/>
</dbReference>
<dbReference type="EMBL" id="JBBPBM010000937">
    <property type="protein sequence ID" value="KAK8489202.1"/>
    <property type="molecule type" value="Genomic_DNA"/>
</dbReference>
<proteinExistence type="predicted"/>
<accession>A0ABR2A848</accession>
<dbReference type="InterPro" id="IPR044730">
    <property type="entry name" value="RNase_H-like_dom_plant"/>
</dbReference>
<dbReference type="InterPro" id="IPR002156">
    <property type="entry name" value="RNaseH_domain"/>
</dbReference>